<protein>
    <submittedName>
        <fullName evidence="1">Uncharacterized protein</fullName>
    </submittedName>
</protein>
<accession>A0A6C0EYA0</accession>
<dbReference type="AlphaFoldDB" id="A0A6C0EYA0"/>
<organism evidence="1">
    <name type="scientific">viral metagenome</name>
    <dbReference type="NCBI Taxonomy" id="1070528"/>
    <lineage>
        <taxon>unclassified sequences</taxon>
        <taxon>metagenomes</taxon>
        <taxon>organismal metagenomes</taxon>
    </lineage>
</organism>
<name>A0A6C0EYA0_9ZZZZ</name>
<reference evidence="1" key="1">
    <citation type="journal article" date="2020" name="Nature">
        <title>Giant virus diversity and host interactions through global metagenomics.</title>
        <authorList>
            <person name="Schulz F."/>
            <person name="Roux S."/>
            <person name="Paez-Espino D."/>
            <person name="Jungbluth S."/>
            <person name="Walsh D.A."/>
            <person name="Denef V.J."/>
            <person name="McMahon K.D."/>
            <person name="Konstantinidis K.T."/>
            <person name="Eloe-Fadrosh E.A."/>
            <person name="Kyrpides N.C."/>
            <person name="Woyke T."/>
        </authorList>
    </citation>
    <scope>NUCLEOTIDE SEQUENCE</scope>
    <source>
        <strain evidence="1">GVMAG-M-3300009161-52</strain>
    </source>
</reference>
<evidence type="ECO:0000313" key="1">
    <source>
        <dbReference type="EMBL" id="QHT34154.1"/>
    </source>
</evidence>
<proteinExistence type="predicted"/>
<sequence length="79" mass="9119">MTEPVSDMNMKDLKMIKIPVPNIKSLLSMTDDIETIILKNEEIITKLLEKDIYVSTLSKTVKDELDKIFIDARKHILES</sequence>
<dbReference type="EMBL" id="MN738988">
    <property type="protein sequence ID" value="QHT34154.1"/>
    <property type="molecule type" value="Genomic_DNA"/>
</dbReference>